<evidence type="ECO:0000259" key="1">
    <source>
        <dbReference type="Pfam" id="PF05050"/>
    </source>
</evidence>
<gene>
    <name evidence="2" type="ORF">Fcan01_02974</name>
</gene>
<dbReference type="InterPro" id="IPR029063">
    <property type="entry name" value="SAM-dependent_MTases_sf"/>
</dbReference>
<keyword evidence="3" id="KW-1185">Reference proteome</keyword>
<dbReference type="Gene3D" id="3.40.50.300">
    <property type="entry name" value="P-loop containing nucleotide triphosphate hydrolases"/>
    <property type="match status" value="1"/>
</dbReference>
<protein>
    <submittedName>
        <fullName evidence="2">Protein Star</fullName>
    </submittedName>
</protein>
<dbReference type="AlphaFoldDB" id="A0A226F1Q4"/>
<sequence>MDVEEKGMKLVYPDLMDGSIRSNIIGATKYATQYFQSHLKSVLSECASRKESECGKILGATSKLSSLVPHIGSALSIVVEHGGKVRRSKAAWKISRRIKFEEGSDQERLITIAKAFAKLNIAFYNVLYPSDHVSEALLCCIGSDMVYRLFHYIKHTAKGTSIVTQEFVILAVLKGKSREKGNELKFKLMPMSLIQSGLIDTADGKVLVSKILDLPPPHTFESPNRSNFSKNQNHHYQRYRLPFKFEGVDDVNKQTEIDQFWDGCANLVDSIATEVVYKFQDVYNWAVNWATLSETSSFSSLSSLPAITPTPSPRQSMHADHSKTFEFHVVEPVSNFAGRAQELEILKDAVNFDHEKEKLFLVTGCRGIGKSELIRRYICTDLKKVWNGNIIWLQSESRQVFIESLTRLGCKLQIEDDLKINDSTPTAAAQNVVTFLHKVLWKLENSFARLSLFVVDNLETRFDVLDSTLLYLKQECKSCVFTIITSSYLSIVDCDERLVLTGLDSEDILHLVTAELKRFQHLHLIESVMSICAKFQNHPLAIRQIISYLKRKMLLNPADNLNALFTYAVSDISRGDICSSTECEKDILVHKLDIVAYYYAYSISSLWELKTLQLQAIDAYVLETARLRTGPLALKFLKCASFLSVILNSECVNTRFLKFALNLSEGELSVILGLLNDHSLLASSKKEIKIHSIFVRSSYSLSHTYEKAGVLNVFLTAFKTCPWDMENEMKNGALENYNVFQIEFVQYAEAIFSYAQNVHELKDPLADAVPNFLYSMRNYEIHQRLVQKYVKYFSKQLNSNDHRILGLKLESTYINMRKGELSQAELDIQAIIKTIVSETFCKSENNESTLEECKSEDQILSESRDVQGSNFKGVFIEAGAYDGEVASNSLFLEELGWSGLLVECNPLLLPKLMKKNRKAWIAPVCLSTTNTSKLMNFSTLSEWPASAKLGRPLNETEMKKHGIDWVQNKTWINYQIPCFPLYSIIKATSLTEVDFLSLDVEGAEIDILKSFPYDKFKIKTMIVEVHTYSEKEKDDLRQFVEKNGYVVKRKVENDDIYVLKSEGNLG</sequence>
<evidence type="ECO:0000313" key="3">
    <source>
        <dbReference type="Proteomes" id="UP000198287"/>
    </source>
</evidence>
<dbReference type="GO" id="GO:0005794">
    <property type="term" value="C:Golgi apparatus"/>
    <property type="evidence" value="ECO:0007669"/>
    <property type="project" value="TreeGrafter"/>
</dbReference>
<dbReference type="GO" id="GO:0006888">
    <property type="term" value="P:endoplasmic reticulum to Golgi vesicle-mediated transport"/>
    <property type="evidence" value="ECO:0007669"/>
    <property type="project" value="TreeGrafter"/>
</dbReference>
<dbReference type="PANTHER" id="PTHR34009:SF2">
    <property type="entry name" value="PROTEIN STAR"/>
    <property type="match status" value="1"/>
</dbReference>
<dbReference type="Pfam" id="PF05050">
    <property type="entry name" value="Methyltransf_21"/>
    <property type="match status" value="1"/>
</dbReference>
<reference evidence="2 3" key="1">
    <citation type="submission" date="2015-12" db="EMBL/GenBank/DDBJ databases">
        <title>The genome of Folsomia candida.</title>
        <authorList>
            <person name="Faddeeva A."/>
            <person name="Derks M.F."/>
            <person name="Anvar Y."/>
            <person name="Smit S."/>
            <person name="Van Straalen N."/>
            <person name="Roelofs D."/>
        </authorList>
    </citation>
    <scope>NUCLEOTIDE SEQUENCE [LARGE SCALE GENOMIC DNA]</scope>
    <source>
        <strain evidence="2 3">VU population</strain>
        <tissue evidence="2">Whole body</tissue>
    </source>
</reference>
<dbReference type="InterPro" id="IPR006342">
    <property type="entry name" value="FkbM_mtfrase"/>
</dbReference>
<comment type="caution">
    <text evidence="2">The sequence shown here is derived from an EMBL/GenBank/DDBJ whole genome shotgun (WGS) entry which is preliminary data.</text>
</comment>
<dbReference type="InterPro" id="IPR027417">
    <property type="entry name" value="P-loop_NTPase"/>
</dbReference>
<proteinExistence type="predicted"/>
<dbReference type="GO" id="GO:0016197">
    <property type="term" value="P:endosomal transport"/>
    <property type="evidence" value="ECO:0007669"/>
    <property type="project" value="TreeGrafter"/>
</dbReference>
<dbReference type="OrthoDB" id="6357215at2759"/>
<feature type="domain" description="Methyltransferase FkbM" evidence="1">
    <location>
        <begin position="878"/>
        <end position="1046"/>
    </location>
</feature>
<accession>A0A226F1Q4</accession>
<dbReference type="SUPFAM" id="SSF53335">
    <property type="entry name" value="S-adenosyl-L-methionine-dependent methyltransferases"/>
    <property type="match status" value="1"/>
</dbReference>
<dbReference type="InterPro" id="IPR053202">
    <property type="entry name" value="EGF_Rcpt_Signaling_Reg"/>
</dbReference>
<dbReference type="GO" id="GO:0005789">
    <property type="term" value="C:endoplasmic reticulum membrane"/>
    <property type="evidence" value="ECO:0007669"/>
    <property type="project" value="TreeGrafter"/>
</dbReference>
<evidence type="ECO:0000313" key="2">
    <source>
        <dbReference type="EMBL" id="OXA63709.1"/>
    </source>
</evidence>
<organism evidence="2 3">
    <name type="scientific">Folsomia candida</name>
    <name type="common">Springtail</name>
    <dbReference type="NCBI Taxonomy" id="158441"/>
    <lineage>
        <taxon>Eukaryota</taxon>
        <taxon>Metazoa</taxon>
        <taxon>Ecdysozoa</taxon>
        <taxon>Arthropoda</taxon>
        <taxon>Hexapoda</taxon>
        <taxon>Collembola</taxon>
        <taxon>Entomobryomorpha</taxon>
        <taxon>Isotomoidea</taxon>
        <taxon>Isotomidae</taxon>
        <taxon>Proisotominae</taxon>
        <taxon>Folsomia</taxon>
    </lineage>
</organism>
<dbReference type="SUPFAM" id="SSF52540">
    <property type="entry name" value="P-loop containing nucleoside triphosphate hydrolases"/>
    <property type="match status" value="1"/>
</dbReference>
<dbReference type="GO" id="GO:0005886">
    <property type="term" value="C:plasma membrane"/>
    <property type="evidence" value="ECO:0007669"/>
    <property type="project" value="TreeGrafter"/>
</dbReference>
<dbReference type="EMBL" id="LNIX01000001">
    <property type="protein sequence ID" value="OXA63709.1"/>
    <property type="molecule type" value="Genomic_DNA"/>
</dbReference>
<dbReference type="Proteomes" id="UP000198287">
    <property type="component" value="Unassembled WGS sequence"/>
</dbReference>
<dbReference type="Gene3D" id="3.40.50.150">
    <property type="entry name" value="Vaccinia Virus protein VP39"/>
    <property type="match status" value="1"/>
</dbReference>
<name>A0A226F1Q4_FOLCA</name>
<dbReference type="GO" id="GO:0031902">
    <property type="term" value="C:late endosome membrane"/>
    <property type="evidence" value="ECO:0007669"/>
    <property type="project" value="TreeGrafter"/>
</dbReference>
<dbReference type="PANTHER" id="PTHR34009">
    <property type="entry name" value="PROTEIN STAR"/>
    <property type="match status" value="1"/>
</dbReference>